<dbReference type="Pfam" id="PF00043">
    <property type="entry name" value="GST_C"/>
    <property type="match status" value="1"/>
</dbReference>
<proteinExistence type="predicted"/>
<gene>
    <name evidence="3" type="ORF">GM658_17295</name>
</gene>
<dbReference type="CDD" id="cd03048">
    <property type="entry name" value="GST_N_Ure2p_like"/>
    <property type="match status" value="1"/>
</dbReference>
<keyword evidence="4" id="KW-1185">Reference proteome</keyword>
<dbReference type="InterPro" id="IPR010987">
    <property type="entry name" value="Glutathione-S-Trfase_C-like"/>
</dbReference>
<name>A0A6L6QJK4_9BURK</name>
<organism evidence="3 4">
    <name type="scientific">Massilia eburnea</name>
    <dbReference type="NCBI Taxonomy" id="1776165"/>
    <lineage>
        <taxon>Bacteria</taxon>
        <taxon>Pseudomonadati</taxon>
        <taxon>Pseudomonadota</taxon>
        <taxon>Betaproteobacteria</taxon>
        <taxon>Burkholderiales</taxon>
        <taxon>Oxalobacteraceae</taxon>
        <taxon>Telluria group</taxon>
        <taxon>Massilia</taxon>
    </lineage>
</organism>
<dbReference type="SUPFAM" id="SSF47616">
    <property type="entry name" value="GST C-terminal domain-like"/>
    <property type="match status" value="1"/>
</dbReference>
<evidence type="ECO:0000313" key="4">
    <source>
        <dbReference type="Proteomes" id="UP000472320"/>
    </source>
</evidence>
<dbReference type="Gene3D" id="3.40.30.10">
    <property type="entry name" value="Glutaredoxin"/>
    <property type="match status" value="1"/>
</dbReference>
<dbReference type="SUPFAM" id="SSF52833">
    <property type="entry name" value="Thioredoxin-like"/>
    <property type="match status" value="1"/>
</dbReference>
<comment type="caution">
    <text evidence="3">The sequence shown here is derived from an EMBL/GenBank/DDBJ whole genome shotgun (WGS) entry which is preliminary data.</text>
</comment>
<evidence type="ECO:0000313" key="3">
    <source>
        <dbReference type="EMBL" id="MTW12365.1"/>
    </source>
</evidence>
<dbReference type="InterPro" id="IPR036282">
    <property type="entry name" value="Glutathione-S-Trfase_C_sf"/>
</dbReference>
<dbReference type="InterPro" id="IPR004045">
    <property type="entry name" value="Glutathione_S-Trfase_N"/>
</dbReference>
<dbReference type="SFLD" id="SFLDG00358">
    <property type="entry name" value="Main_(cytGST)"/>
    <property type="match status" value="1"/>
</dbReference>
<dbReference type="SFLD" id="SFLDG01151">
    <property type="entry name" value="Main.2:_Nu-like"/>
    <property type="match status" value="1"/>
</dbReference>
<evidence type="ECO:0000259" key="2">
    <source>
        <dbReference type="PROSITE" id="PS50405"/>
    </source>
</evidence>
<dbReference type="PROSITE" id="PS50405">
    <property type="entry name" value="GST_CTER"/>
    <property type="match status" value="1"/>
</dbReference>
<keyword evidence="3" id="KW-0808">Transferase</keyword>
<dbReference type="InterPro" id="IPR040079">
    <property type="entry name" value="Glutathione_S-Trfase"/>
</dbReference>
<sequence length="205" mass="22532">MLTLYTADTPNGQKITIALEELGLPHRVHHVNLSAGEQHQPPFSEMSPNHKIPLLVDETTPIFESGAILIHLADKAGQLLPASGEARSVVLQWLFLQVGSIGPMLGQLWFFRHSAGAGKGKPNEQALERYGRETLRLLGVFEERLRDKAYLAGDQYTIADIASFPWIRSHPELGVTLSDYPAVADWAARIEARPAVQRGLASAKP</sequence>
<feature type="domain" description="GST C-terminal" evidence="2">
    <location>
        <begin position="83"/>
        <end position="205"/>
    </location>
</feature>
<dbReference type="Proteomes" id="UP000472320">
    <property type="component" value="Unassembled WGS sequence"/>
</dbReference>
<dbReference type="PANTHER" id="PTHR44051">
    <property type="entry name" value="GLUTATHIONE S-TRANSFERASE-RELATED"/>
    <property type="match status" value="1"/>
</dbReference>
<dbReference type="InterPro" id="IPR004046">
    <property type="entry name" value="GST_C"/>
</dbReference>
<reference evidence="3 4" key="1">
    <citation type="submission" date="2019-11" db="EMBL/GenBank/DDBJ databases">
        <title>Type strains purchased from KCTC, JCM and DSMZ.</title>
        <authorList>
            <person name="Lu H."/>
        </authorList>
    </citation>
    <scope>NUCLEOTIDE SEQUENCE [LARGE SCALE GENOMIC DNA]</scope>
    <source>
        <strain evidence="3 4">JCM 31587</strain>
    </source>
</reference>
<evidence type="ECO:0000259" key="1">
    <source>
        <dbReference type="PROSITE" id="PS50404"/>
    </source>
</evidence>
<dbReference type="Pfam" id="PF13409">
    <property type="entry name" value="GST_N_2"/>
    <property type="match status" value="1"/>
</dbReference>
<dbReference type="GO" id="GO:0016740">
    <property type="term" value="F:transferase activity"/>
    <property type="evidence" value="ECO:0007669"/>
    <property type="project" value="UniProtKB-KW"/>
</dbReference>
<dbReference type="EMBL" id="WNKX01000013">
    <property type="protein sequence ID" value="MTW12365.1"/>
    <property type="molecule type" value="Genomic_DNA"/>
</dbReference>
<dbReference type="RefSeq" id="WP_155455301.1">
    <property type="nucleotide sequence ID" value="NZ_WNKX01000013.1"/>
</dbReference>
<dbReference type="InterPro" id="IPR036249">
    <property type="entry name" value="Thioredoxin-like_sf"/>
</dbReference>
<dbReference type="AlphaFoldDB" id="A0A6L6QJK4"/>
<dbReference type="PANTHER" id="PTHR44051:SF19">
    <property type="entry name" value="DISULFIDE-BOND OXIDOREDUCTASE YFCG"/>
    <property type="match status" value="1"/>
</dbReference>
<feature type="domain" description="GST N-terminal" evidence="1">
    <location>
        <begin position="1"/>
        <end position="80"/>
    </location>
</feature>
<dbReference type="OrthoDB" id="81087at2"/>
<dbReference type="SFLD" id="SFLDS00019">
    <property type="entry name" value="Glutathione_Transferase_(cytos"/>
    <property type="match status" value="1"/>
</dbReference>
<accession>A0A6L6QJK4</accession>
<dbReference type="Gene3D" id="1.20.1050.10">
    <property type="match status" value="1"/>
</dbReference>
<protein>
    <submittedName>
        <fullName evidence="3">Glutathione S-transferase</fullName>
    </submittedName>
</protein>
<dbReference type="PROSITE" id="PS50404">
    <property type="entry name" value="GST_NTER"/>
    <property type="match status" value="1"/>
</dbReference>